<proteinExistence type="inferred from homology"/>
<dbReference type="KEGG" id="poc:NCTC13071_00582"/>
<dbReference type="PANTHER" id="PTHR13285:SF18">
    <property type="entry name" value="PROTEIN-CYSTEINE N-PALMITOYLTRANSFERASE RASP"/>
    <property type="match status" value="1"/>
</dbReference>
<dbReference type="PIRSF" id="PIRSF016636">
    <property type="entry name" value="AlgI_DltB"/>
    <property type="match status" value="1"/>
</dbReference>
<keyword evidence="4 8" id="KW-0812">Transmembrane</keyword>
<evidence type="ECO:0000256" key="2">
    <source>
        <dbReference type="ARBA" id="ARBA00010323"/>
    </source>
</evidence>
<keyword evidence="6 7" id="KW-0472">Membrane</keyword>
<name>A0A3S4T114_9BACT</name>
<keyword evidence="3 7" id="KW-1003">Cell membrane</keyword>
<evidence type="ECO:0000256" key="4">
    <source>
        <dbReference type="ARBA" id="ARBA00022692"/>
    </source>
</evidence>
<evidence type="ECO:0000256" key="6">
    <source>
        <dbReference type="ARBA" id="ARBA00023136"/>
    </source>
</evidence>
<evidence type="ECO:0000256" key="1">
    <source>
        <dbReference type="ARBA" id="ARBA00004651"/>
    </source>
</evidence>
<sequence length="456" mass="53082">MEFISIPFVTCMLVAFILYYAFRKRRQQHAVLLLASVVFIGYYHLTYLLTAVGITLFTFYAGRRIHANVNTPKAGWWLWTSVVALVGFWLVARYYFDLFPLGISFYTFQALSYLIEIYWEEEPEDDFIDFSLYMLLFVKFLSGPIERAYDLLPQFKKAHAFDYQQVVGGLKLVAWGVFLKLVIADRIGPSLDSVLDNVRQASGMQLLLATLLYPIQLYADFAGYTAMALGLGRMLGFKLQPNFNRPFISTSTGELWRRWHISLSAWVRDYVFTPLNASLRSWHRWGIYVSLLVTFVSIGVWHGAGWTFACYGLFQGILIIIETLLGKRRERLYNVFGQRVGRVLMIIRTYLFFALSLLFFRISSVSDVLYTYRHLFDGYLSSVKELRLELSDYYWIVFAVAVVLMFVIEAVNARRDLIESSSRWRAPIRWTCYFAVVLIVLFYGAFGVENFIYIQF</sequence>
<dbReference type="Proteomes" id="UP000274578">
    <property type="component" value="Chromosome 1"/>
</dbReference>
<dbReference type="PANTHER" id="PTHR13285">
    <property type="entry name" value="ACYLTRANSFERASE"/>
    <property type="match status" value="1"/>
</dbReference>
<feature type="transmembrane region" description="Helical" evidence="8">
    <location>
        <begin position="393"/>
        <end position="411"/>
    </location>
</feature>
<comment type="subcellular location">
    <subcellularLocation>
        <location evidence="1">Cell membrane</location>
        <topology evidence="1">Multi-pass membrane protein</topology>
    </subcellularLocation>
</comment>
<protein>
    <submittedName>
        <fullName evidence="9">D-alanyl-lipoteichoic acid biosynthesis protein DltB</fullName>
    </submittedName>
</protein>
<dbReference type="GO" id="GO:0005886">
    <property type="term" value="C:plasma membrane"/>
    <property type="evidence" value="ECO:0007669"/>
    <property type="project" value="UniProtKB-SubCell"/>
</dbReference>
<feature type="transmembrane region" description="Helical" evidence="8">
    <location>
        <begin position="432"/>
        <end position="454"/>
    </location>
</feature>
<dbReference type="GO" id="GO:0042121">
    <property type="term" value="P:alginic acid biosynthetic process"/>
    <property type="evidence" value="ECO:0007669"/>
    <property type="project" value="InterPro"/>
</dbReference>
<evidence type="ECO:0000256" key="8">
    <source>
        <dbReference type="SAM" id="Phobius"/>
    </source>
</evidence>
<dbReference type="EMBL" id="LR134384">
    <property type="protein sequence ID" value="VEH14605.1"/>
    <property type="molecule type" value="Genomic_DNA"/>
</dbReference>
<keyword evidence="7" id="KW-0808">Transferase</keyword>
<dbReference type="InterPro" id="IPR024194">
    <property type="entry name" value="Ac/AlaTfrase_AlgI/DltB"/>
</dbReference>
<dbReference type="InterPro" id="IPR004299">
    <property type="entry name" value="MBOAT_fam"/>
</dbReference>
<organism evidence="9 10">
    <name type="scientific">Segatella oris</name>
    <dbReference type="NCBI Taxonomy" id="28135"/>
    <lineage>
        <taxon>Bacteria</taxon>
        <taxon>Pseudomonadati</taxon>
        <taxon>Bacteroidota</taxon>
        <taxon>Bacteroidia</taxon>
        <taxon>Bacteroidales</taxon>
        <taxon>Prevotellaceae</taxon>
        <taxon>Segatella</taxon>
    </lineage>
</organism>
<evidence type="ECO:0000256" key="3">
    <source>
        <dbReference type="ARBA" id="ARBA00022475"/>
    </source>
</evidence>
<dbReference type="Pfam" id="PF03062">
    <property type="entry name" value="MBOAT"/>
    <property type="match status" value="1"/>
</dbReference>
<dbReference type="AlphaFoldDB" id="A0A3S4T114"/>
<keyword evidence="5 8" id="KW-1133">Transmembrane helix</keyword>
<feature type="transmembrane region" description="Helical" evidence="8">
    <location>
        <begin position="29"/>
        <end position="62"/>
    </location>
</feature>
<comment type="similarity">
    <text evidence="2 7">Belongs to the membrane-bound acyltransferase family.</text>
</comment>
<dbReference type="RefSeq" id="WP_026285968.1">
    <property type="nucleotide sequence ID" value="NZ_LR134384.1"/>
</dbReference>
<accession>A0A3S4T114</accession>
<gene>
    <name evidence="9" type="primary">dltB_1</name>
    <name evidence="9" type="ORF">NCTC13071_00582</name>
</gene>
<feature type="transmembrane region" description="Helical" evidence="8">
    <location>
        <begin position="347"/>
        <end position="373"/>
    </location>
</feature>
<feature type="transmembrane region" description="Helical" evidence="8">
    <location>
        <begin position="6"/>
        <end position="22"/>
    </location>
</feature>
<dbReference type="GeneID" id="85011480"/>
<evidence type="ECO:0000256" key="7">
    <source>
        <dbReference type="PIRNR" id="PIRNR016636"/>
    </source>
</evidence>
<dbReference type="InterPro" id="IPR051085">
    <property type="entry name" value="MB_O-acyltransferase"/>
</dbReference>
<dbReference type="GO" id="GO:0016746">
    <property type="term" value="F:acyltransferase activity"/>
    <property type="evidence" value="ECO:0007669"/>
    <property type="project" value="UniProtKB-KW"/>
</dbReference>
<evidence type="ECO:0000313" key="10">
    <source>
        <dbReference type="Proteomes" id="UP000274578"/>
    </source>
</evidence>
<keyword evidence="7" id="KW-0012">Acyltransferase</keyword>
<feature type="transmembrane region" description="Helical" evidence="8">
    <location>
        <begin position="204"/>
        <end position="231"/>
    </location>
</feature>
<evidence type="ECO:0000313" key="9">
    <source>
        <dbReference type="EMBL" id="VEH14605.1"/>
    </source>
</evidence>
<dbReference type="InterPro" id="IPR028362">
    <property type="entry name" value="AlgI"/>
</dbReference>
<feature type="transmembrane region" description="Helical" evidence="8">
    <location>
        <begin position="308"/>
        <end position="326"/>
    </location>
</feature>
<reference evidence="9 10" key="1">
    <citation type="submission" date="2018-12" db="EMBL/GenBank/DDBJ databases">
        <authorList>
            <consortium name="Pathogen Informatics"/>
        </authorList>
    </citation>
    <scope>NUCLEOTIDE SEQUENCE [LARGE SCALE GENOMIC DNA]</scope>
    <source>
        <strain evidence="9 10">NCTC13071</strain>
    </source>
</reference>
<dbReference type="PIRSF" id="PIRSF500217">
    <property type="entry name" value="AlgI"/>
    <property type="match status" value="1"/>
</dbReference>
<evidence type="ECO:0000256" key="5">
    <source>
        <dbReference type="ARBA" id="ARBA00022989"/>
    </source>
</evidence>
<feature type="transmembrane region" description="Helical" evidence="8">
    <location>
        <begin position="74"/>
        <end position="91"/>
    </location>
</feature>